<proteinExistence type="predicted"/>
<accession>A0A6M0S5B4</accession>
<dbReference type="EMBL" id="QZCE01000002">
    <property type="protein sequence ID" value="NEZ63540.1"/>
    <property type="molecule type" value="Genomic_DNA"/>
</dbReference>
<name>A0A6M0S5B4_9CYAN</name>
<dbReference type="AlphaFoldDB" id="A0A6M0S5B4"/>
<gene>
    <name evidence="1" type="ORF">D0962_12225</name>
</gene>
<dbReference type="Proteomes" id="UP000473574">
    <property type="component" value="Unassembled WGS sequence"/>
</dbReference>
<sequence>MLWCPWCGHENRLPEKPLTGDDFIDNQKVLNPSPGQIYRHYKHNPAAGKWHEYEVVVIVEAGQGFHASPAYFTAIHTESGSYHDILPATENSTTKHTGNKHWAFPELSEPHVCYKSTQDNSDKYWLRPLSMFTDKRFTLVS</sequence>
<reference evidence="1 2" key="1">
    <citation type="journal article" date="2020" name="Microb. Ecol.">
        <title>Ecogenomics of the Marine Benthic Filamentous Cyanobacterium Adonisia.</title>
        <authorList>
            <person name="Walter J.M."/>
            <person name="Coutinho F.H."/>
            <person name="Leomil L."/>
            <person name="Hargreaves P.I."/>
            <person name="Campeao M.E."/>
            <person name="Vieira V.V."/>
            <person name="Silva B.S."/>
            <person name="Fistarol G.O."/>
            <person name="Salomon P.S."/>
            <person name="Sawabe T."/>
            <person name="Mino S."/>
            <person name="Hosokawa M."/>
            <person name="Miyashita H."/>
            <person name="Maruyama F."/>
            <person name="van Verk M.C."/>
            <person name="Dutilh B.E."/>
            <person name="Thompson C.C."/>
            <person name="Thompson F.L."/>
        </authorList>
    </citation>
    <scope>NUCLEOTIDE SEQUENCE [LARGE SCALE GENOMIC DNA]</scope>
    <source>
        <strain evidence="1 2">CCMR0082</strain>
    </source>
</reference>
<evidence type="ECO:0000313" key="2">
    <source>
        <dbReference type="Proteomes" id="UP000473574"/>
    </source>
</evidence>
<comment type="caution">
    <text evidence="1">The sequence shown here is derived from an EMBL/GenBank/DDBJ whole genome shotgun (WGS) entry which is preliminary data.</text>
</comment>
<organism evidence="1 2">
    <name type="scientific">Adonisia turfae CCMR0082</name>
    <dbReference type="NCBI Taxonomy" id="2304604"/>
    <lineage>
        <taxon>Bacteria</taxon>
        <taxon>Bacillati</taxon>
        <taxon>Cyanobacteriota</taxon>
        <taxon>Adonisia</taxon>
        <taxon>Adonisia turfae</taxon>
    </lineage>
</organism>
<protein>
    <submittedName>
        <fullName evidence="1">Uncharacterized protein</fullName>
    </submittedName>
</protein>
<evidence type="ECO:0000313" key="1">
    <source>
        <dbReference type="EMBL" id="NEZ63540.1"/>
    </source>
</evidence>